<reference evidence="2" key="1">
    <citation type="submission" date="2024-07" db="EMBL/GenBank/DDBJ databases">
        <title>Two chromosome-level genome assemblies of Korean endemic species Abeliophyllum distichum and Forsythia ovata (Oleaceae).</title>
        <authorList>
            <person name="Jang H."/>
        </authorList>
    </citation>
    <scope>NUCLEOTIDE SEQUENCE [LARGE SCALE GENOMIC DNA]</scope>
</reference>
<protein>
    <submittedName>
        <fullName evidence="1">Uncharacterized protein</fullName>
    </submittedName>
</protein>
<evidence type="ECO:0000313" key="2">
    <source>
        <dbReference type="Proteomes" id="UP001604336"/>
    </source>
</evidence>
<dbReference type="Proteomes" id="UP001604336">
    <property type="component" value="Unassembled WGS sequence"/>
</dbReference>
<dbReference type="EMBL" id="JBFOLK010000006">
    <property type="protein sequence ID" value="KAL2504240.1"/>
    <property type="molecule type" value="Genomic_DNA"/>
</dbReference>
<gene>
    <name evidence="1" type="ORF">Adt_19861</name>
</gene>
<keyword evidence="2" id="KW-1185">Reference proteome</keyword>
<accession>A0ABD1SU82</accession>
<name>A0ABD1SU82_9LAMI</name>
<evidence type="ECO:0000313" key="1">
    <source>
        <dbReference type="EMBL" id="KAL2504240.1"/>
    </source>
</evidence>
<dbReference type="AlphaFoldDB" id="A0ABD1SU82"/>
<proteinExistence type="predicted"/>
<sequence length="112" mass="12173">MALLKLHHPLLYFTPSSICARTSNPLHPQKLGGGGRFLPSRTVWADSNRGGFLLSDCANQGEIFPHIESGPLGGSCELILKILESFLFGCLEVGNEVCIFFKGMGPQCGYFN</sequence>
<organism evidence="1 2">
    <name type="scientific">Abeliophyllum distichum</name>
    <dbReference type="NCBI Taxonomy" id="126358"/>
    <lineage>
        <taxon>Eukaryota</taxon>
        <taxon>Viridiplantae</taxon>
        <taxon>Streptophyta</taxon>
        <taxon>Embryophyta</taxon>
        <taxon>Tracheophyta</taxon>
        <taxon>Spermatophyta</taxon>
        <taxon>Magnoliopsida</taxon>
        <taxon>eudicotyledons</taxon>
        <taxon>Gunneridae</taxon>
        <taxon>Pentapetalae</taxon>
        <taxon>asterids</taxon>
        <taxon>lamiids</taxon>
        <taxon>Lamiales</taxon>
        <taxon>Oleaceae</taxon>
        <taxon>Forsythieae</taxon>
        <taxon>Abeliophyllum</taxon>
    </lineage>
</organism>
<comment type="caution">
    <text evidence="1">The sequence shown here is derived from an EMBL/GenBank/DDBJ whole genome shotgun (WGS) entry which is preliminary data.</text>
</comment>